<protein>
    <submittedName>
        <fullName evidence="2">Phage tail protein</fullName>
    </submittedName>
</protein>
<sequence>MSKRNVRIAIRDTTDSHNVGFFDNKSGIKYNSANLTQFLKGACSVLVLTYHSKKMVAQSGQKLAFRFKDKDFWLNINSVKKTGYKIELTAYSLSLEANKEKRGPHKPANAMSIKQYIDYYDPEHSFEIGINEVADKSIKLEWSGTDTILARLYSVANSFGAELEFVTELNNDYSLKRHVVNIYREGNLGKDKTGMPVRVGEKLKVINYSDNMDDFYTAIRRTGKDGLTMAGLNKKIYDDKGNLLFYNNSNTIYAPQARDKYPSIARKTNDGYIINEDSETEHTSKEALFGYMLAELKKHCELKVDYEVEGAVDGNIGDRKTLIDGRHFDPPLYVQARISEQTEALLETSDVKTTLSNYVRKSSQIANELLQRVEQLTLEATPYTIKLATNNGIVFKNNQGQSTIYPSLKRGQKPVECTWKWLVDNQGFGTSPTFEVQAAGMSSKLVLTAIALIDGKEVAREQVTFSNVNDGAKGSDGKSITVAKAEKQADGVKVTFSDNKSIVVPKGDKGDPADPVPLNALQEEMKQTKQGLSDVKTDLLKEKAESSANIEQVKKEVGAISSQQTAYEQSNKQNLARITGQLADKASKSEVKQTADGIREEISQISVGGRNLLRGSKGEFKPDSKPTGFDNQVLYVQSTSIDLVKGEKYLISAKTDGVFSNNHNGTQESDNVVLWLMDKTVTNYQIVSDSNTGTTGTVFTWNKPTGTYHLRVNTYHKDARKKVWEVKVEQGTIKTDWSPAPEDVDEQITVAKTTLEKTAEGLKTDMVAVKSYAANDGKRKEELEKYSREETAKQIAAERIKTAENYVGKIQYTEDVKGVNRRFEGLRTGTSNLLLNTEFKTLADVNNVNGATLKLNQNDYNSHNSIEVTVTGQNKDVWEGITLNASVSAFKKGDTIAVRMPIYIFSDVPINAGLTLVLKNHPKNIGYVFKDLGDLPRNKWHIVEFLHTFDNDANFEGVNFFYLYTTQNGHYKIAEPSLTLSNVIPSSWAPAVEDSKNYTDTKLAEYKQGVDGQLAAVKQEVGSKVSQTTFDQRANQITQSVQELSNNTVKKNQLKIDENGLVSSSEKTVNGQTLASMISQNPEWVEIIAKLLKIKADMIVNGAITADKLNVEKLSALASNLGKVKAGEIINEYRTAGTYGEIKIGENIKITNHNTAGARSHIPKEEIMMLPNGFLMNAYDAADRLTYTMRISPEVIEFQKINNTQAQGGTGSWSLGYSNSYSLLSIDAVLQKTRLQATSNLMFGVGATFVRIGNLVTISVTRDIKNISDVVENARARERIPDGFKPISQVHLILVGNDHATIDATCIVHLEPDGTINYTNNKSGSRVWTGTVTYTTVDDFPIVGNVPNGKLI</sequence>
<gene>
    <name evidence="2" type="ORF">OJ589_00785</name>
</gene>
<dbReference type="Proteomes" id="UP001208682">
    <property type="component" value="Unassembled WGS sequence"/>
</dbReference>
<organism evidence="2 3">
    <name type="scientific">Streptococcus anginosus</name>
    <dbReference type="NCBI Taxonomy" id="1328"/>
    <lineage>
        <taxon>Bacteria</taxon>
        <taxon>Bacillati</taxon>
        <taxon>Bacillota</taxon>
        <taxon>Bacilli</taxon>
        <taxon>Lactobacillales</taxon>
        <taxon>Streptococcaceae</taxon>
        <taxon>Streptococcus</taxon>
        <taxon>Streptococcus anginosus group</taxon>
    </lineage>
</organism>
<accession>A0ABD4U3R8</accession>
<dbReference type="EMBL" id="JAPAIP010000001">
    <property type="protein sequence ID" value="MCW1075716.1"/>
    <property type="molecule type" value="Genomic_DNA"/>
</dbReference>
<name>A0ABD4U3R8_STRAP</name>
<evidence type="ECO:0000256" key="1">
    <source>
        <dbReference type="SAM" id="Coils"/>
    </source>
</evidence>
<dbReference type="RefSeq" id="WP_264348363.1">
    <property type="nucleotide sequence ID" value="NZ_JAPAIP010000001.1"/>
</dbReference>
<feature type="coiled-coil region" evidence="1">
    <location>
        <begin position="518"/>
        <end position="556"/>
    </location>
</feature>
<evidence type="ECO:0000313" key="3">
    <source>
        <dbReference type="Proteomes" id="UP001208682"/>
    </source>
</evidence>
<reference evidence="2 3" key="1">
    <citation type="submission" date="2022-10" db="EMBL/GenBank/DDBJ databases">
        <title>Comparative genomic study of S. anginosus.</title>
        <authorList>
            <person name="Prasad A."/>
            <person name="Ene A."/>
            <person name="Jablonska S."/>
            <person name="Du J."/>
            <person name="Wolfe A.J."/>
            <person name="Putonti C."/>
        </authorList>
    </citation>
    <scope>NUCLEOTIDE SEQUENCE [LARGE SCALE GENOMIC DNA]</scope>
    <source>
        <strain evidence="2 3">UMB1339</strain>
    </source>
</reference>
<proteinExistence type="predicted"/>
<keyword evidence="1" id="KW-0175">Coiled coil</keyword>
<evidence type="ECO:0000313" key="2">
    <source>
        <dbReference type="EMBL" id="MCW1075716.1"/>
    </source>
</evidence>
<comment type="caution">
    <text evidence="2">The sequence shown here is derived from an EMBL/GenBank/DDBJ whole genome shotgun (WGS) entry which is preliminary data.</text>
</comment>